<keyword evidence="1" id="KW-0472">Membrane</keyword>
<reference evidence="2" key="1">
    <citation type="submission" date="2020-06" db="EMBL/GenBank/DDBJ databases">
        <authorList>
            <person name="Li T."/>
            <person name="Hu X."/>
            <person name="Zhang T."/>
            <person name="Song X."/>
            <person name="Zhang H."/>
            <person name="Dai N."/>
            <person name="Sheng W."/>
            <person name="Hou X."/>
            <person name="Wei L."/>
        </authorList>
    </citation>
    <scope>NUCLEOTIDE SEQUENCE</scope>
    <source>
        <strain evidence="2">KEN1</strain>
        <tissue evidence="2">Leaf</tissue>
    </source>
</reference>
<dbReference type="EMBL" id="JACGWN010000014">
    <property type="protein sequence ID" value="KAL0406593.1"/>
    <property type="molecule type" value="Genomic_DNA"/>
</dbReference>
<keyword evidence="1" id="KW-1133">Transmembrane helix</keyword>
<evidence type="ECO:0000313" key="2">
    <source>
        <dbReference type="EMBL" id="KAL0406593.1"/>
    </source>
</evidence>
<proteinExistence type="predicted"/>
<gene>
    <name evidence="2" type="ORF">Slati_3973200</name>
</gene>
<protein>
    <submittedName>
        <fullName evidence="2">Uncharacterized protein</fullName>
    </submittedName>
</protein>
<reference evidence="2" key="2">
    <citation type="journal article" date="2024" name="Plant">
        <title>Genomic evolution and insights into agronomic trait innovations of Sesamum species.</title>
        <authorList>
            <person name="Miao H."/>
            <person name="Wang L."/>
            <person name="Qu L."/>
            <person name="Liu H."/>
            <person name="Sun Y."/>
            <person name="Le M."/>
            <person name="Wang Q."/>
            <person name="Wei S."/>
            <person name="Zheng Y."/>
            <person name="Lin W."/>
            <person name="Duan Y."/>
            <person name="Cao H."/>
            <person name="Xiong S."/>
            <person name="Wang X."/>
            <person name="Wei L."/>
            <person name="Li C."/>
            <person name="Ma Q."/>
            <person name="Ju M."/>
            <person name="Zhao R."/>
            <person name="Li G."/>
            <person name="Mu C."/>
            <person name="Tian Q."/>
            <person name="Mei H."/>
            <person name="Zhang T."/>
            <person name="Gao T."/>
            <person name="Zhang H."/>
        </authorList>
    </citation>
    <scope>NUCLEOTIDE SEQUENCE</scope>
    <source>
        <strain evidence="2">KEN1</strain>
    </source>
</reference>
<feature type="transmembrane region" description="Helical" evidence="1">
    <location>
        <begin position="12"/>
        <end position="33"/>
    </location>
</feature>
<comment type="caution">
    <text evidence="2">The sequence shown here is derived from an EMBL/GenBank/DDBJ whole genome shotgun (WGS) entry which is preliminary data.</text>
</comment>
<keyword evidence="1" id="KW-0812">Transmembrane</keyword>
<dbReference type="AlphaFoldDB" id="A0AAW2TQS5"/>
<accession>A0AAW2TQS5</accession>
<name>A0AAW2TQS5_9LAMI</name>
<organism evidence="2">
    <name type="scientific">Sesamum latifolium</name>
    <dbReference type="NCBI Taxonomy" id="2727402"/>
    <lineage>
        <taxon>Eukaryota</taxon>
        <taxon>Viridiplantae</taxon>
        <taxon>Streptophyta</taxon>
        <taxon>Embryophyta</taxon>
        <taxon>Tracheophyta</taxon>
        <taxon>Spermatophyta</taxon>
        <taxon>Magnoliopsida</taxon>
        <taxon>eudicotyledons</taxon>
        <taxon>Gunneridae</taxon>
        <taxon>Pentapetalae</taxon>
        <taxon>asterids</taxon>
        <taxon>lamiids</taxon>
        <taxon>Lamiales</taxon>
        <taxon>Pedaliaceae</taxon>
        <taxon>Sesamum</taxon>
    </lineage>
</organism>
<evidence type="ECO:0000256" key="1">
    <source>
        <dbReference type="SAM" id="Phobius"/>
    </source>
</evidence>
<sequence>MNNGGSVDPGAAVAIIVGSIIVVFASVCLINACNRHSATPQTSQTATSSGQQDGDVVIDVGEAAQAAADMAIEMQGCCCGGGGGDGGGCGGCGGD</sequence>